<dbReference type="Pfam" id="PF06057">
    <property type="entry name" value="VirJ"/>
    <property type="match status" value="1"/>
</dbReference>
<evidence type="ECO:0000313" key="2">
    <source>
        <dbReference type="EMBL" id="MDP1026640.1"/>
    </source>
</evidence>
<dbReference type="Proteomes" id="UP001230685">
    <property type="component" value="Unassembled WGS sequence"/>
</dbReference>
<organism evidence="2 3">
    <name type="scientific">Sphingomonas aurea</name>
    <dbReference type="NCBI Taxonomy" id="3063994"/>
    <lineage>
        <taxon>Bacteria</taxon>
        <taxon>Pseudomonadati</taxon>
        <taxon>Pseudomonadota</taxon>
        <taxon>Alphaproteobacteria</taxon>
        <taxon>Sphingomonadales</taxon>
        <taxon>Sphingomonadaceae</taxon>
        <taxon>Sphingomonas</taxon>
    </lineage>
</organism>
<keyword evidence="3" id="KW-1185">Reference proteome</keyword>
<gene>
    <name evidence="2" type="ORF">Q5H91_05410</name>
</gene>
<dbReference type="InterPro" id="IPR010333">
    <property type="entry name" value="VirJ"/>
</dbReference>
<dbReference type="Gene3D" id="3.40.50.1820">
    <property type="entry name" value="alpha/beta hydrolase"/>
    <property type="match status" value="1"/>
</dbReference>
<name>A0ABT9EI42_9SPHN</name>
<protein>
    <submittedName>
        <fullName evidence="2">AcvB/VirJ family lysyl-phosphatidylglycerol hydrolase</fullName>
    </submittedName>
</protein>
<dbReference type="GO" id="GO:0016787">
    <property type="term" value="F:hydrolase activity"/>
    <property type="evidence" value="ECO:0007669"/>
    <property type="project" value="UniProtKB-KW"/>
</dbReference>
<evidence type="ECO:0000259" key="1">
    <source>
        <dbReference type="Pfam" id="PF06057"/>
    </source>
</evidence>
<accession>A0ABT9EI42</accession>
<comment type="caution">
    <text evidence="2">The sequence shown here is derived from an EMBL/GenBank/DDBJ whole genome shotgun (WGS) entry which is preliminary data.</text>
</comment>
<dbReference type="EMBL" id="JAUUDS010000001">
    <property type="protein sequence ID" value="MDP1026640.1"/>
    <property type="molecule type" value="Genomic_DNA"/>
</dbReference>
<feature type="domain" description="Bacterial virulence" evidence="1">
    <location>
        <begin position="45"/>
        <end position="226"/>
    </location>
</feature>
<proteinExistence type="predicted"/>
<dbReference type="SUPFAM" id="SSF53474">
    <property type="entry name" value="alpha/beta-Hydrolases"/>
    <property type="match status" value="1"/>
</dbReference>
<keyword evidence="2" id="KW-0378">Hydrolase</keyword>
<sequence>MAGRRVRRWLTVGGAAALLLSLPACVPQLLGGRAYRVFPAPPARTVALFVSGDTGLRYGMARHVAKVLAADGLPIVGISSTTAFASTRTRADVDAVLMRGIRQALALPGAERLILIGQSFGADMLSTGTPDLPEDIRRRVVAIVLVVPGKTAFFHADPLGFAYHGTPDARPAAGVRGIDWAPVTCIQGAEEEDSLCPELVGSPVVRIVLPGGHYLHHDYQRVAATVRGRLAQFLPDRVPPQREP</sequence>
<reference evidence="2 3" key="1">
    <citation type="submission" date="2023-07" db="EMBL/GenBank/DDBJ databases">
        <authorList>
            <person name="Kim M.K."/>
        </authorList>
    </citation>
    <scope>NUCLEOTIDE SEQUENCE [LARGE SCALE GENOMIC DNA]</scope>
    <source>
        <strain evidence="2 3">KR1UV-12</strain>
    </source>
</reference>
<dbReference type="InterPro" id="IPR029058">
    <property type="entry name" value="AB_hydrolase_fold"/>
</dbReference>
<dbReference type="RefSeq" id="WP_305172193.1">
    <property type="nucleotide sequence ID" value="NZ_JAUUDS010000001.1"/>
</dbReference>
<evidence type="ECO:0000313" key="3">
    <source>
        <dbReference type="Proteomes" id="UP001230685"/>
    </source>
</evidence>